<feature type="compositionally biased region" description="Pro residues" evidence="1">
    <location>
        <begin position="59"/>
        <end position="71"/>
    </location>
</feature>
<reference evidence="2" key="1">
    <citation type="journal article" date="2009" name="Plant J.">
        <title>Comparative analysis of complete orthologous centromeres from two subspecies of rice reveals rapid variation of centromere organization and structure.</title>
        <authorList>
            <person name="Wu J."/>
            <person name="Fujisawa M."/>
            <person name="Tian Z."/>
            <person name="Yamagata H."/>
            <person name="Kamiya K."/>
            <person name="Shibata M."/>
            <person name="Hosokawa S."/>
            <person name="Ito Y."/>
            <person name="Hamada M."/>
            <person name="Katagiri S."/>
            <person name="Kurita K."/>
            <person name="Yamamoto M."/>
            <person name="Kikuta A."/>
            <person name="Machita K."/>
            <person name="Karasawa W."/>
            <person name="Kanamori H."/>
            <person name="Namiki N."/>
            <person name="Mizuno H."/>
            <person name="Ma J."/>
            <person name="Sasaki T."/>
            <person name="Matsumoto T."/>
        </authorList>
    </citation>
    <scope>NUCLEOTIDE SEQUENCE</scope>
</reference>
<evidence type="ECO:0000313" key="2">
    <source>
        <dbReference type="EMBL" id="BAI39733.1"/>
    </source>
</evidence>
<organism evidence="2">
    <name type="scientific">Oryza sativa subsp. indica</name>
    <name type="common">Rice</name>
    <dbReference type="NCBI Taxonomy" id="39946"/>
    <lineage>
        <taxon>Eukaryota</taxon>
        <taxon>Viridiplantae</taxon>
        <taxon>Streptophyta</taxon>
        <taxon>Embryophyta</taxon>
        <taxon>Tracheophyta</taxon>
        <taxon>Spermatophyta</taxon>
        <taxon>Magnoliopsida</taxon>
        <taxon>Liliopsida</taxon>
        <taxon>Poales</taxon>
        <taxon>Poaceae</taxon>
        <taxon>BOP clade</taxon>
        <taxon>Oryzoideae</taxon>
        <taxon>Oryzeae</taxon>
        <taxon>Oryzinae</taxon>
        <taxon>Oryza</taxon>
        <taxon>Oryza sativa</taxon>
    </lineage>
</organism>
<feature type="compositionally biased region" description="Basic residues" evidence="1">
    <location>
        <begin position="73"/>
        <end position="93"/>
    </location>
</feature>
<dbReference type="EMBL" id="AP009082">
    <property type="protein sequence ID" value="BAI39733.1"/>
    <property type="molecule type" value="Genomic_DNA"/>
</dbReference>
<evidence type="ECO:0000256" key="1">
    <source>
        <dbReference type="SAM" id="MobiDB-lite"/>
    </source>
</evidence>
<sequence length="117" mass="12707">MAAGSPAPISPSSGRPLSLPTLYKPSLSSPPPFLPLTALSPRRNRARAVALSLCRRRPGPPPTSAPPPSASPHPHRPRPPLRFARRPPERRRPRPPEPRRRLPLLRSPFPSSPSPSG</sequence>
<gene>
    <name evidence="2" type="primary">K0063H06.7</name>
</gene>
<accession>C8TF11</accession>
<dbReference type="AlphaFoldDB" id="C8TF11"/>
<feature type="region of interest" description="Disordered" evidence="1">
    <location>
        <begin position="1"/>
        <end position="117"/>
    </location>
</feature>
<proteinExistence type="predicted"/>
<feature type="compositionally biased region" description="Low complexity" evidence="1">
    <location>
        <begin position="1"/>
        <end position="27"/>
    </location>
</feature>
<name>C8TF11_ORYSI</name>
<protein>
    <submittedName>
        <fullName evidence="2">Zinc knuckle containing protein-like</fullName>
    </submittedName>
</protein>